<dbReference type="InterPro" id="IPR011856">
    <property type="entry name" value="tRNA_endonuc-like_dom_sf"/>
</dbReference>
<dbReference type="Proteomes" id="UP000657006">
    <property type="component" value="Unassembled WGS sequence"/>
</dbReference>
<comment type="caution">
    <text evidence="3">The sequence shown here is derived from an EMBL/GenBank/DDBJ whole genome shotgun (WGS) entry which is preliminary data.</text>
</comment>
<evidence type="ECO:0000313" key="4">
    <source>
        <dbReference type="Proteomes" id="UP000657006"/>
    </source>
</evidence>
<dbReference type="PANTHER" id="PTHR30547">
    <property type="entry name" value="UNCHARACTERIZED PROTEIN YHCG-RELATED"/>
    <property type="match status" value="1"/>
</dbReference>
<dbReference type="InterPro" id="IPR009362">
    <property type="entry name" value="YhcG_C"/>
</dbReference>
<dbReference type="Gene3D" id="3.40.1350.10">
    <property type="match status" value="1"/>
</dbReference>
<dbReference type="InterPro" id="IPR053148">
    <property type="entry name" value="PD-DEXK-like_domain"/>
</dbReference>
<dbReference type="AlphaFoldDB" id="A0A926DNR5"/>
<gene>
    <name evidence="3" type="ORF">H8730_02310</name>
</gene>
<dbReference type="Pfam" id="PF06250">
    <property type="entry name" value="YhcG_C"/>
    <property type="match status" value="1"/>
</dbReference>
<dbReference type="RefSeq" id="WP_177715058.1">
    <property type="nucleotide sequence ID" value="NZ_JACRSQ010000002.1"/>
</dbReference>
<dbReference type="GO" id="GO:0003676">
    <property type="term" value="F:nucleic acid binding"/>
    <property type="evidence" value="ECO:0007669"/>
    <property type="project" value="InterPro"/>
</dbReference>
<organism evidence="3 4">
    <name type="scientific">Bianquea renquensis</name>
    <dbReference type="NCBI Taxonomy" id="2763661"/>
    <lineage>
        <taxon>Bacteria</taxon>
        <taxon>Bacillati</taxon>
        <taxon>Bacillota</taxon>
        <taxon>Clostridia</taxon>
        <taxon>Eubacteriales</taxon>
        <taxon>Bianqueaceae</taxon>
        <taxon>Bianquea</taxon>
    </lineage>
</organism>
<proteinExistence type="predicted"/>
<evidence type="ECO:0000259" key="1">
    <source>
        <dbReference type="Pfam" id="PF06250"/>
    </source>
</evidence>
<feature type="domain" description="YhcG N-terminal" evidence="2">
    <location>
        <begin position="20"/>
        <end position="166"/>
    </location>
</feature>
<evidence type="ECO:0000259" key="2">
    <source>
        <dbReference type="Pfam" id="PF17761"/>
    </source>
</evidence>
<accession>A0A926DNR5</accession>
<dbReference type="PANTHER" id="PTHR30547:SF5">
    <property type="entry name" value="NUCLEASE YHCG-RELATED"/>
    <property type="match status" value="1"/>
</dbReference>
<evidence type="ECO:0000313" key="3">
    <source>
        <dbReference type="EMBL" id="MBC8542380.1"/>
    </source>
</evidence>
<protein>
    <submittedName>
        <fullName evidence="3">DUF1016 domain-containing protein</fullName>
    </submittedName>
</protein>
<dbReference type="InterPro" id="IPR041527">
    <property type="entry name" value="YhcG_N"/>
</dbReference>
<keyword evidence="4" id="KW-1185">Reference proteome</keyword>
<dbReference type="Pfam" id="PF17761">
    <property type="entry name" value="DUF1016_N"/>
    <property type="match status" value="1"/>
</dbReference>
<name>A0A926DNR5_9FIRM</name>
<dbReference type="EMBL" id="JACRSQ010000002">
    <property type="protein sequence ID" value="MBC8542380.1"/>
    <property type="molecule type" value="Genomic_DNA"/>
</dbReference>
<sequence>MASSEVGFVVDDEYKAWIENIKDRIKHSQIKASVKVNYELLDLYWDIGRDIVDKQKNAKWGESFLTTMSKDLQKTFPNMSGFSVQNLKSIRYWYKFYTFNENGLQPVSQMELIEKLVKGIPWGHNQRIMYKCKNITEALFYVQKTMDNGWSRTVLEHQIDSGLYDRQGKAISNFQLKLPEPQSDLAEQTLKNPYNFDFLTLREKYDEKELEDALINQITQFLLELGTGFSYLGRQVHLHVGESDFYMDLLFYHVRLHCYVVVELKTEKFKPEFAGKLNFYVTAVNKQMKTGQDNSTIGILICKDKDDVVAEYALDDISQPIGIAEYELTKVLREEFKSSLPTVEEIESELSE</sequence>
<feature type="domain" description="YhcG PDDEXK nuclease" evidence="1">
    <location>
        <begin position="188"/>
        <end position="341"/>
    </location>
</feature>
<reference evidence="3" key="1">
    <citation type="submission" date="2020-08" db="EMBL/GenBank/DDBJ databases">
        <title>Genome public.</title>
        <authorList>
            <person name="Liu C."/>
            <person name="Sun Q."/>
        </authorList>
    </citation>
    <scope>NUCLEOTIDE SEQUENCE</scope>
    <source>
        <strain evidence="3">NSJ-32</strain>
    </source>
</reference>